<dbReference type="InterPro" id="IPR041228">
    <property type="entry name" value="Dynein_C"/>
</dbReference>
<dbReference type="Pfam" id="PF03028">
    <property type="entry name" value="Dynein_heavy"/>
    <property type="match status" value="1"/>
</dbReference>
<dbReference type="FunFam" id="1.10.8.720:FF:000002">
    <property type="entry name" value="Dynein heavy chain 9, axonemal"/>
    <property type="match status" value="1"/>
</dbReference>
<feature type="domain" description="Dynein heavy chain coiled coil stalk" evidence="16">
    <location>
        <begin position="287"/>
        <end position="636"/>
    </location>
</feature>
<dbReference type="GO" id="GO:0005874">
    <property type="term" value="C:microtubule"/>
    <property type="evidence" value="ECO:0007669"/>
    <property type="project" value="UniProtKB-KW"/>
</dbReference>
<dbReference type="Gene3D" id="1.20.1270.280">
    <property type="match status" value="1"/>
</dbReference>
<dbReference type="OMA" id="GPKWIML"/>
<feature type="domain" description="Dynein heavy chain ATP-binding dynein motor region" evidence="18">
    <location>
        <begin position="663"/>
        <end position="763"/>
    </location>
</feature>
<dbReference type="InterPro" id="IPR024317">
    <property type="entry name" value="Dynein_heavy_chain_D4_dom"/>
</dbReference>
<evidence type="ECO:0000259" key="19">
    <source>
        <dbReference type="Pfam" id="PF18198"/>
    </source>
</evidence>
<keyword evidence="8" id="KW-0243">Dynein</keyword>
<dbReference type="InterPro" id="IPR042219">
    <property type="entry name" value="AAA_lid_11_sf"/>
</dbReference>
<organism evidence="21 22">
    <name type="scientific">Orchesella cincta</name>
    <name type="common">Springtail</name>
    <name type="synonym">Podura cincta</name>
    <dbReference type="NCBI Taxonomy" id="48709"/>
    <lineage>
        <taxon>Eukaryota</taxon>
        <taxon>Metazoa</taxon>
        <taxon>Ecdysozoa</taxon>
        <taxon>Arthropoda</taxon>
        <taxon>Hexapoda</taxon>
        <taxon>Collembola</taxon>
        <taxon>Entomobryomorpha</taxon>
        <taxon>Entomobryoidea</taxon>
        <taxon>Orchesellidae</taxon>
        <taxon>Orchesellinae</taxon>
        <taxon>Orchesella</taxon>
    </lineage>
</organism>
<dbReference type="Gene3D" id="3.40.50.300">
    <property type="entry name" value="P-loop containing nucleotide triphosphate hydrolases"/>
    <property type="match status" value="3"/>
</dbReference>
<dbReference type="Pfam" id="PF18198">
    <property type="entry name" value="AAA_lid_11"/>
    <property type="match status" value="1"/>
</dbReference>
<dbReference type="SUPFAM" id="SSF52540">
    <property type="entry name" value="P-loop containing nucleoside triphosphate hydrolases"/>
    <property type="match status" value="1"/>
</dbReference>
<keyword evidence="12" id="KW-0206">Cytoskeleton</keyword>
<evidence type="ECO:0000259" key="16">
    <source>
        <dbReference type="Pfam" id="PF12777"/>
    </source>
</evidence>
<comment type="caution">
    <text evidence="21">The sequence shown here is derived from an EMBL/GenBank/DDBJ whole genome shotgun (WGS) entry which is preliminary data.</text>
</comment>
<comment type="similarity">
    <text evidence="2">Belongs to the dynein heavy chain family.</text>
</comment>
<keyword evidence="6" id="KW-0547">Nucleotide-binding</keyword>
<dbReference type="Gene3D" id="1.20.920.20">
    <property type="match status" value="1"/>
</dbReference>
<feature type="domain" description="Dynein heavy chain AAA lid" evidence="19">
    <location>
        <begin position="1293"/>
        <end position="1429"/>
    </location>
</feature>
<dbReference type="InterPro" id="IPR026983">
    <property type="entry name" value="DHC"/>
</dbReference>
<dbReference type="Pfam" id="PF18199">
    <property type="entry name" value="Dynein_C"/>
    <property type="match status" value="1"/>
</dbReference>
<evidence type="ECO:0000256" key="11">
    <source>
        <dbReference type="ARBA" id="ARBA00023175"/>
    </source>
</evidence>
<dbReference type="Pfam" id="PF12780">
    <property type="entry name" value="AAA_8"/>
    <property type="match status" value="1"/>
</dbReference>
<dbReference type="GO" id="GO:0031514">
    <property type="term" value="C:motile cilium"/>
    <property type="evidence" value="ECO:0007669"/>
    <property type="project" value="UniProtKB-ARBA"/>
</dbReference>
<keyword evidence="11" id="KW-0505">Motor protein</keyword>
<dbReference type="Gene3D" id="1.10.8.720">
    <property type="entry name" value="Region D6 of dynein motor"/>
    <property type="match status" value="1"/>
</dbReference>
<keyword evidence="10" id="KW-0969">Cilium</keyword>
<evidence type="ECO:0000256" key="7">
    <source>
        <dbReference type="ARBA" id="ARBA00022840"/>
    </source>
</evidence>
<dbReference type="GO" id="GO:0030286">
    <property type="term" value="C:dynein complex"/>
    <property type="evidence" value="ECO:0007669"/>
    <property type="project" value="UniProtKB-KW"/>
</dbReference>
<evidence type="ECO:0000313" key="22">
    <source>
        <dbReference type="Proteomes" id="UP000094527"/>
    </source>
</evidence>
<feature type="domain" description="Dynein heavy chain AAA module D4" evidence="17">
    <location>
        <begin position="28"/>
        <end position="274"/>
    </location>
</feature>
<dbReference type="PANTHER" id="PTHR46961">
    <property type="entry name" value="DYNEIN HEAVY CHAIN 1, AXONEMAL-LIKE PROTEIN"/>
    <property type="match status" value="1"/>
</dbReference>
<dbReference type="Pfam" id="PF12781">
    <property type="entry name" value="AAA_9"/>
    <property type="match status" value="2"/>
</dbReference>
<comment type="subcellular location">
    <subcellularLocation>
        <location evidence="1">Cytoplasm</location>
        <location evidence="1">Cytoskeleton</location>
        <location evidence="1">Cilium axoneme</location>
    </subcellularLocation>
</comment>
<keyword evidence="5" id="KW-0677">Repeat</keyword>
<keyword evidence="4" id="KW-0493">Microtubule</keyword>
<gene>
    <name evidence="21" type="ORF">Ocin01_10052</name>
</gene>
<evidence type="ECO:0000256" key="2">
    <source>
        <dbReference type="ARBA" id="ARBA00008887"/>
    </source>
</evidence>
<dbReference type="OrthoDB" id="447173at2759"/>
<evidence type="ECO:0000256" key="12">
    <source>
        <dbReference type="ARBA" id="ARBA00023212"/>
    </source>
</evidence>
<keyword evidence="7" id="KW-0067">ATP-binding</keyword>
<dbReference type="GO" id="GO:0051959">
    <property type="term" value="F:dynein light intermediate chain binding"/>
    <property type="evidence" value="ECO:0007669"/>
    <property type="project" value="InterPro"/>
</dbReference>
<evidence type="ECO:0000256" key="14">
    <source>
        <dbReference type="SAM" id="Coils"/>
    </source>
</evidence>
<reference evidence="21 22" key="1">
    <citation type="journal article" date="2016" name="Genome Biol. Evol.">
        <title>Gene Family Evolution Reflects Adaptation to Soil Environmental Stressors in the Genome of the Collembolan Orchesella cincta.</title>
        <authorList>
            <person name="Faddeeva-Vakhrusheva A."/>
            <person name="Derks M.F."/>
            <person name="Anvar S.Y."/>
            <person name="Agamennone V."/>
            <person name="Suring W."/>
            <person name="Smit S."/>
            <person name="van Straalen N.M."/>
            <person name="Roelofs D."/>
        </authorList>
    </citation>
    <scope>NUCLEOTIDE SEQUENCE [LARGE SCALE GENOMIC DNA]</scope>
    <source>
        <tissue evidence="21">Mixed pool</tissue>
    </source>
</reference>
<evidence type="ECO:0000256" key="6">
    <source>
        <dbReference type="ARBA" id="ARBA00022741"/>
    </source>
</evidence>
<keyword evidence="22" id="KW-1185">Reference proteome</keyword>
<feature type="domain" description="Dynein heavy chain ATP-binding dynein motor region" evidence="18">
    <location>
        <begin position="788"/>
        <end position="908"/>
    </location>
</feature>
<evidence type="ECO:0000256" key="4">
    <source>
        <dbReference type="ARBA" id="ARBA00022701"/>
    </source>
</evidence>
<feature type="domain" description="Dynein heavy chain C-terminal" evidence="20">
    <location>
        <begin position="1436"/>
        <end position="1751"/>
    </location>
</feature>
<evidence type="ECO:0000256" key="5">
    <source>
        <dbReference type="ARBA" id="ARBA00022737"/>
    </source>
</evidence>
<dbReference type="InterPro" id="IPR035706">
    <property type="entry name" value="AAA_9"/>
</dbReference>
<dbReference type="Pfam" id="PF12777">
    <property type="entry name" value="MT"/>
    <property type="match status" value="1"/>
</dbReference>
<keyword evidence="9 14" id="KW-0175">Coiled coil</keyword>
<dbReference type="InterPro" id="IPR041658">
    <property type="entry name" value="AAA_lid_11"/>
</dbReference>
<evidence type="ECO:0000256" key="1">
    <source>
        <dbReference type="ARBA" id="ARBA00004430"/>
    </source>
</evidence>
<keyword evidence="3" id="KW-0963">Cytoplasm</keyword>
<dbReference type="FunFam" id="1.10.8.1220:FF:000001">
    <property type="entry name" value="Dynein axonemal heavy chain 5"/>
    <property type="match status" value="1"/>
</dbReference>
<dbReference type="InterPro" id="IPR004273">
    <property type="entry name" value="Dynein_heavy_D6_P-loop"/>
</dbReference>
<dbReference type="InterPro" id="IPR027417">
    <property type="entry name" value="P-loop_NTPase"/>
</dbReference>
<dbReference type="FunFam" id="3.40.50.300:FF:000411">
    <property type="entry name" value="dynein heavy chain 17, axonemal"/>
    <property type="match status" value="1"/>
</dbReference>
<dbReference type="PANTHER" id="PTHR46961:SF20">
    <property type="entry name" value="LOW QUALITY PROTEIN: DYNEIN BETA CHAIN, CILIARY-LIKE"/>
    <property type="match status" value="1"/>
</dbReference>
<dbReference type="GO" id="GO:0045505">
    <property type="term" value="F:dynein intermediate chain binding"/>
    <property type="evidence" value="ECO:0007669"/>
    <property type="project" value="InterPro"/>
</dbReference>
<evidence type="ECO:0000259" key="17">
    <source>
        <dbReference type="Pfam" id="PF12780"/>
    </source>
</evidence>
<proteinExistence type="inferred from homology"/>
<evidence type="ECO:0000259" key="20">
    <source>
        <dbReference type="Pfam" id="PF18199"/>
    </source>
</evidence>
<protein>
    <submittedName>
        <fullName evidence="21">Dynein beta chain, ciliary</fullName>
    </submittedName>
</protein>
<evidence type="ECO:0000313" key="21">
    <source>
        <dbReference type="EMBL" id="ODM96616.1"/>
    </source>
</evidence>
<evidence type="ECO:0000256" key="3">
    <source>
        <dbReference type="ARBA" id="ARBA00022490"/>
    </source>
</evidence>
<dbReference type="GO" id="GO:0008569">
    <property type="term" value="F:minus-end-directed microtubule motor activity"/>
    <property type="evidence" value="ECO:0007669"/>
    <property type="project" value="InterPro"/>
</dbReference>
<dbReference type="InterPro" id="IPR024743">
    <property type="entry name" value="Dynein_HC_stalk"/>
</dbReference>
<keyword evidence="13" id="KW-0966">Cell projection</keyword>
<evidence type="ECO:0000256" key="10">
    <source>
        <dbReference type="ARBA" id="ARBA00023069"/>
    </source>
</evidence>
<dbReference type="GO" id="GO:0005524">
    <property type="term" value="F:ATP binding"/>
    <property type="evidence" value="ECO:0007669"/>
    <property type="project" value="UniProtKB-KW"/>
</dbReference>
<evidence type="ECO:0000259" key="18">
    <source>
        <dbReference type="Pfam" id="PF12781"/>
    </source>
</evidence>
<sequence>MKPVTNFNHLQKQLIDALKSYNEFNSIMNLVLFEDAINYVCRISRILESPRGNALLVGVGGSGKQSLARLAAFLSGLEVFQITLRKGYSIVDLRTDLAVLYIKQAKRISEPLFSSQMRRREGFGVADLLPDDEVENIIASMRTEVKAVGLPETRENCWKFFIDRVRKMLKCILCFSPVGTTLRNRSRKFPAVISCTSIIWFQGWPHEALMSVSQRFVKDITVLPPQLHDPIASFMAFVHSSVNDMSSTYLANEKRYNYTTPKSFLEQIDLYGKLVTAKNNEALSKADRLESGLTKLESCAHQVEEMKKVLAVQEVVLKEKNDQANNLIKVVEKETRIVSWLLRPENVAKIQEVCRIELEKAEPALQAAFAALNTLNKANLTELKTFTSPPPDAVSVISAVYTLWEGVRNGKIPKDRSWKAAKSNMMGDAQKFLDGLVTLDKEGITPQVVEAMNPYVTSPGFDPEKIRSKSFAASGLCSYVINVLKFNEVYQDVAPKRRALQEATDTLNKALERLRFLKARIDELEQRLAILTSDYDTATEAKMKCQAEADKTALTIDLANRLVGGLGAEKTRWIQNQNPTHFNPTKRVLSSFFSYRASTITIPGDMLLVTAFVSYVGCFTKKYRVELLEKIWMPYLRKMDPPIPMSENVDPLSILTDDAEIATWNNFGLPSDRMSSENASILMNSQRWPLIIDPQLQGNKWIRSMYGSNLKVIQLGQKGYLDVIEEAISAGSTVLIENLGENVDPVLEPLLARNLIKKGKYVITRFFSCYKIYNISTDESNKKVMFFRAIKMGDREIDYNAEFRLILHTKLANPHYKPEMQAQTTLINFTVTRDGLEDQLLAEVVKMERPDLETQKSQLTKQQNEFKILLKKLEDDLLSRLQSAQGNFLDDTALVENLETTKRTAQDVETKAKEAVITSAKIDTARELYRPAACRASLLYFILNDLNKINPIYQFSLKAFSTVFQNAIRTAAQADEVSERITNLIDSITYSVWQYTTRGLFECDKLIFTTQMAFTIQVQKEIINPKDLDFLLRFPITPGVVSPLGALKSLAALDEYRNIDRDIEGSSKRWKKFVEADCPEREKMPQDWKSKTGIHRLCIMRALRPDRMTYAVTVFVEETLGAKYVRSIRQDFSKSYEESNNTTPIFFILSPGVDPLKDVEALGKKLGYTTDKGNFHNISLGQGQEIVAENALEVSAEKGHWVILQNIHLVSKWLNSLEKKLEQNWENAHKKYRVFLSAEPASRPENHIIPQGILESSIKLTNEPPSGMLANIHKSLDNFTQETLETCSKELEFKAILFSLCYFHAVVAERRKFGTQGWNRCYPFNTGDLTISVYVLLNYLEANNKVPWEDLRYLFGEIMYGGHITDDFDRRLCRAYLEEYMAPELLDGEIQYAPGFPAPSSTDLQGYHQYIDDTMPPESPILYGLHPNAEIGFLTATSESLFKTIFELQPRDSSGSGGTTSTKDEKVDDNIYDVEYIECHRVMSFKRIKQIIDDIMEKLVDPFNMSDIQGRAEDKTPYVIVALQECERMNFLTTEIRKSLRELDLGLKGELTISSEMEELSNSLFLDQVPNSWTKRAYPSTLGLGSWYADLLLRARELETWSADFILPAAVWLGGFFNPQSFLTAIMQMTARKQELPLDKMCLQCEVTKKIRDEFTSPPRDGAYIHGLFMEGARWDSIMGTIMESKLKDLYPAMPVLYMKAITQDKADTRSMYECPVYKTKMRGPTYVWTFNLRSRDKPAKWVLGGVALLLQV</sequence>
<dbReference type="FunFam" id="3.10.490.20:FF:000002">
    <property type="entry name" value="Dynein axonemal heavy chain 17"/>
    <property type="match status" value="1"/>
</dbReference>
<dbReference type="FunFam" id="3.40.50.300:FF:000049">
    <property type="entry name" value="Dynein, axonemal, heavy chain 5"/>
    <property type="match status" value="1"/>
</dbReference>
<dbReference type="Proteomes" id="UP000094527">
    <property type="component" value="Unassembled WGS sequence"/>
</dbReference>
<dbReference type="Gene3D" id="6.10.140.1060">
    <property type="match status" value="1"/>
</dbReference>
<name>A0A1D2MUD2_ORCCI</name>
<accession>A0A1D2MUD2</accession>
<evidence type="ECO:0000256" key="13">
    <source>
        <dbReference type="ARBA" id="ARBA00023273"/>
    </source>
</evidence>
<dbReference type="EMBL" id="LJIJ01000520">
    <property type="protein sequence ID" value="ODM96616.1"/>
    <property type="molecule type" value="Genomic_DNA"/>
</dbReference>
<dbReference type="Gene3D" id="1.10.8.1220">
    <property type="match status" value="1"/>
</dbReference>
<dbReference type="GO" id="GO:0007018">
    <property type="term" value="P:microtubule-based movement"/>
    <property type="evidence" value="ECO:0007669"/>
    <property type="project" value="InterPro"/>
</dbReference>
<evidence type="ECO:0000259" key="15">
    <source>
        <dbReference type="Pfam" id="PF03028"/>
    </source>
</evidence>
<dbReference type="Gene3D" id="3.10.490.20">
    <property type="match status" value="1"/>
</dbReference>
<evidence type="ECO:0000256" key="9">
    <source>
        <dbReference type="ARBA" id="ARBA00023054"/>
    </source>
</evidence>
<feature type="coiled-coil region" evidence="14">
    <location>
        <begin position="500"/>
        <end position="541"/>
    </location>
</feature>
<dbReference type="STRING" id="48709.A0A1D2MUD2"/>
<evidence type="ECO:0000256" key="8">
    <source>
        <dbReference type="ARBA" id="ARBA00023017"/>
    </source>
</evidence>
<dbReference type="InterPro" id="IPR043160">
    <property type="entry name" value="Dynein_C_barrel"/>
</dbReference>
<dbReference type="GO" id="GO:0005930">
    <property type="term" value="C:axoneme"/>
    <property type="evidence" value="ECO:0007669"/>
    <property type="project" value="UniProtKB-SubCell"/>
</dbReference>
<feature type="domain" description="Dynein heavy chain region D6 P-loop" evidence="15">
    <location>
        <begin position="1141"/>
        <end position="1261"/>
    </location>
</feature>
<dbReference type="FunFam" id="1.20.1270.280:FF:000003">
    <property type="entry name" value="Dynein axonemal heavy chain 17"/>
    <property type="match status" value="1"/>
</dbReference>